<reference evidence="3 4" key="2">
    <citation type="submission" date="2020-08" db="EMBL/GenBank/DDBJ databases">
        <authorList>
            <person name="Partida-Martinez L."/>
            <person name="Huntemann M."/>
            <person name="Clum A."/>
            <person name="Wang J."/>
            <person name="Palaniappan K."/>
            <person name="Ritter S."/>
            <person name="Chen I.-M."/>
            <person name="Stamatis D."/>
            <person name="Reddy T."/>
            <person name="O'Malley R."/>
            <person name="Daum C."/>
            <person name="Shapiro N."/>
            <person name="Ivanova N."/>
            <person name="Kyrpides N."/>
            <person name="Woyke T."/>
        </authorList>
    </citation>
    <scope>NUCLEOTIDE SEQUENCE [LARGE SCALE GENOMIC DNA]</scope>
    <source>
        <strain evidence="3 4">RAS26</strain>
    </source>
</reference>
<dbReference type="EMBL" id="JACHVX010000005">
    <property type="protein sequence ID" value="MBB2924497.1"/>
    <property type="molecule type" value="Genomic_DNA"/>
</dbReference>
<dbReference type="Proteomes" id="UP000518206">
    <property type="component" value="Unassembled WGS sequence"/>
</dbReference>
<evidence type="ECO:0000256" key="2">
    <source>
        <dbReference type="SAM" id="Phobius"/>
    </source>
</evidence>
<evidence type="ECO:0000313" key="4">
    <source>
        <dbReference type="Proteomes" id="UP000518206"/>
    </source>
</evidence>
<accession>A0A7W4UHZ3</accession>
<feature type="transmembrane region" description="Helical" evidence="2">
    <location>
        <begin position="149"/>
        <end position="170"/>
    </location>
</feature>
<evidence type="ECO:0000313" key="3">
    <source>
        <dbReference type="EMBL" id="MBB2924497.1"/>
    </source>
</evidence>
<organism evidence="3 4">
    <name type="scientific">Cellulomonas cellasea</name>
    <dbReference type="NCBI Taxonomy" id="43670"/>
    <lineage>
        <taxon>Bacteria</taxon>
        <taxon>Bacillati</taxon>
        <taxon>Actinomycetota</taxon>
        <taxon>Actinomycetes</taxon>
        <taxon>Micrococcales</taxon>
        <taxon>Cellulomonadaceae</taxon>
        <taxon>Cellulomonas</taxon>
    </lineage>
</organism>
<comment type="caution">
    <text evidence="3">The sequence shown here is derived from an EMBL/GenBank/DDBJ whole genome shotgun (WGS) entry which is preliminary data.</text>
</comment>
<evidence type="ECO:0000256" key="1">
    <source>
        <dbReference type="SAM" id="MobiDB-lite"/>
    </source>
</evidence>
<feature type="compositionally biased region" description="Basic and acidic residues" evidence="1">
    <location>
        <begin position="1"/>
        <end position="12"/>
    </location>
</feature>
<proteinExistence type="predicted"/>
<feature type="transmembrane region" description="Helical" evidence="2">
    <location>
        <begin position="33"/>
        <end position="54"/>
    </location>
</feature>
<keyword evidence="2" id="KW-0472">Membrane</keyword>
<feature type="region of interest" description="Disordered" evidence="1">
    <location>
        <begin position="1"/>
        <end position="26"/>
    </location>
</feature>
<keyword evidence="2" id="KW-0812">Transmembrane</keyword>
<protein>
    <submittedName>
        <fullName evidence="3">Uncharacterized protein</fullName>
    </submittedName>
</protein>
<name>A0A7W4UHZ3_9CELL</name>
<reference evidence="3 4" key="1">
    <citation type="submission" date="2020-08" db="EMBL/GenBank/DDBJ databases">
        <title>The Agave Microbiome: Exploring the role of microbial communities in plant adaptations to desert environments.</title>
        <authorList>
            <person name="Partida-Martinez L.P."/>
        </authorList>
    </citation>
    <scope>NUCLEOTIDE SEQUENCE [LARGE SCALE GENOMIC DNA]</scope>
    <source>
        <strain evidence="3 4">RAS26</strain>
    </source>
</reference>
<gene>
    <name evidence="3" type="ORF">FHR80_003430</name>
</gene>
<sequence length="185" mass="19174">MVRTSQDVRHPADVPSTPAATSSRRGGRRIAHAAAGAICFLGAVLVIASAAVAVQDSGPHRLALQLREHQSTAPVERVTLYPNSRGRGRVEVTFHTDGRTVVADAAGADAATVSTDPADLTVAHPPGDPYRAMLTDDIDHYADDALPEAGAAATVGLATVAAGGIALVALDRRTRRTPARHAGRR</sequence>
<dbReference type="AlphaFoldDB" id="A0A7W4UHZ3"/>
<keyword evidence="2" id="KW-1133">Transmembrane helix</keyword>